<feature type="non-terminal residue" evidence="1">
    <location>
        <position position="1"/>
    </location>
</feature>
<protein>
    <submittedName>
        <fullName evidence="1">31432_t:CDS:1</fullName>
    </submittedName>
</protein>
<proteinExistence type="predicted"/>
<name>A0ACA9RM23_9GLOM</name>
<sequence>YKVEWTENGVIEVEDDEPSKNILERPTISFFNEGDESLPPLPPADDFISRLQFLQAPYDIPPIYQGVRLIVYCILAKGVEPRKSITLSAMSQDGPMRLEIPIDPVTLQGTKIHTLAARKLIQNLEDGTSFLHKHQKYRGKQVPNSIVRNQIVALGKTYNLASRYTSFIAIDERDVDMTKEQDVDMTKEQGYKPLQMVVPNYTPPNYQKVGFGSNQSNFPVFSQQNSQTIGFGQIPCHMSFNSLIAKPVFGAASYLSGKREQMSNQPNLSQFGGFAVPTSTQPQAFNTSSSNIPFGGFNNRSGGFTATLATGPPLFRQNRLNSGGFGSATQTATTQTASQSLFGQNTSNSGGFGFGSVAQSATQTVSQPLFGQNTSNSDNGRFGFGSVTQSATQTVSQPLFGQNTLNSDNGGFGFGSATQTASQPLFGQNTSNSNYGGFGSATQTASQSLFGQNTLKSNNGGFGFGSATQTASQPLFRLNMSNSDNGGFGFESATQTAIQPLFGQNASNNGQSLFESITSNDGGFGAAFGLTTQTVSQPTFGTAFGSATQTSSQPTFGTAFGSATQTSSQPTF</sequence>
<dbReference type="EMBL" id="CAJVQC010059032">
    <property type="protein sequence ID" value="CAG8799346.1"/>
    <property type="molecule type" value="Genomic_DNA"/>
</dbReference>
<feature type="non-terminal residue" evidence="1">
    <location>
        <position position="572"/>
    </location>
</feature>
<dbReference type="Proteomes" id="UP000789920">
    <property type="component" value="Unassembled WGS sequence"/>
</dbReference>
<organism evidence="1 2">
    <name type="scientific">Racocetra persica</name>
    <dbReference type="NCBI Taxonomy" id="160502"/>
    <lineage>
        <taxon>Eukaryota</taxon>
        <taxon>Fungi</taxon>
        <taxon>Fungi incertae sedis</taxon>
        <taxon>Mucoromycota</taxon>
        <taxon>Glomeromycotina</taxon>
        <taxon>Glomeromycetes</taxon>
        <taxon>Diversisporales</taxon>
        <taxon>Gigasporaceae</taxon>
        <taxon>Racocetra</taxon>
    </lineage>
</organism>
<gene>
    <name evidence="1" type="ORF">RPERSI_LOCUS20701</name>
</gene>
<evidence type="ECO:0000313" key="1">
    <source>
        <dbReference type="EMBL" id="CAG8799346.1"/>
    </source>
</evidence>
<keyword evidence="2" id="KW-1185">Reference proteome</keyword>
<evidence type="ECO:0000313" key="2">
    <source>
        <dbReference type="Proteomes" id="UP000789920"/>
    </source>
</evidence>
<comment type="caution">
    <text evidence="1">The sequence shown here is derived from an EMBL/GenBank/DDBJ whole genome shotgun (WGS) entry which is preliminary data.</text>
</comment>
<accession>A0ACA9RM23</accession>
<reference evidence="1" key="1">
    <citation type="submission" date="2021-06" db="EMBL/GenBank/DDBJ databases">
        <authorList>
            <person name="Kallberg Y."/>
            <person name="Tangrot J."/>
            <person name="Rosling A."/>
        </authorList>
    </citation>
    <scope>NUCLEOTIDE SEQUENCE</scope>
    <source>
        <strain evidence="1">MA461A</strain>
    </source>
</reference>